<dbReference type="HOGENOM" id="CLU_004544_4_3_1"/>
<dbReference type="OMA" id="SANCHAG"/>
<proteinExistence type="predicted"/>
<name>D8Q400_SCHCM</name>
<feature type="region of interest" description="Disordered" evidence="1">
    <location>
        <begin position="143"/>
        <end position="163"/>
    </location>
</feature>
<dbReference type="InterPro" id="IPR003165">
    <property type="entry name" value="Piwi"/>
</dbReference>
<dbReference type="Proteomes" id="UP000007431">
    <property type="component" value="Unassembled WGS sequence"/>
</dbReference>
<dbReference type="Gene3D" id="3.30.420.10">
    <property type="entry name" value="Ribonuclease H-like superfamily/Ribonuclease H"/>
    <property type="match status" value="1"/>
</dbReference>
<protein>
    <recommendedName>
        <fullName evidence="6">Piwi domain-containing protein</fullName>
    </recommendedName>
</protein>
<dbReference type="eggNOG" id="KOG1041">
    <property type="taxonomic scope" value="Eukaryota"/>
</dbReference>
<feature type="domain" description="PAZ" evidence="2">
    <location>
        <begin position="210"/>
        <end position="325"/>
    </location>
</feature>
<evidence type="ECO:0000313" key="5">
    <source>
        <dbReference type="Proteomes" id="UP000007431"/>
    </source>
</evidence>
<evidence type="ECO:0000256" key="1">
    <source>
        <dbReference type="SAM" id="MobiDB-lite"/>
    </source>
</evidence>
<evidence type="ECO:0000259" key="3">
    <source>
        <dbReference type="PROSITE" id="PS50822"/>
    </source>
</evidence>
<dbReference type="InterPro" id="IPR036085">
    <property type="entry name" value="PAZ_dom_sf"/>
</dbReference>
<dbReference type="PROSITE" id="PS50822">
    <property type="entry name" value="PIWI"/>
    <property type="match status" value="1"/>
</dbReference>
<evidence type="ECO:0000313" key="4">
    <source>
        <dbReference type="EMBL" id="EFI97146.1"/>
    </source>
</evidence>
<dbReference type="Gene3D" id="2.170.260.10">
    <property type="entry name" value="paz domain"/>
    <property type="match status" value="1"/>
</dbReference>
<dbReference type="InterPro" id="IPR012337">
    <property type="entry name" value="RNaseH-like_sf"/>
</dbReference>
<dbReference type="PANTHER" id="PTHR22891">
    <property type="entry name" value="EUKARYOTIC TRANSLATION INITIATION FACTOR 2C"/>
    <property type="match status" value="1"/>
</dbReference>
<evidence type="ECO:0000259" key="2">
    <source>
        <dbReference type="PROSITE" id="PS50821"/>
    </source>
</evidence>
<dbReference type="STRING" id="578458.D8Q400"/>
<gene>
    <name evidence="4" type="ORF">SCHCODRAFT_257069</name>
</gene>
<dbReference type="Pfam" id="PF02170">
    <property type="entry name" value="PAZ"/>
    <property type="match status" value="1"/>
</dbReference>
<sequence>MVTVAQMAGTGTRMVIAVARTSAAEGRHLRRAAGVSGMVVEEAFTTMATTKAIMLQPDNVVMIQERPVRETTIARERFPLSRRTSSSASSPTTSRSPGYRRRSSFHTMVLSPPKSKSCTNVTRSSTTYAVKLLPTSFPSTASMTEEPNFGRVLPSGSSTGHNSRSREIELQASIHGIALRVGYFQSVRPTVGRLLVNVDQALAAFYASGPLIDVSKKVLGQADVSGRASADRALLSRHFRKVKVNVPALARAKSTRQHIRQIHDIVPKAGYLTFDLNGKLTSVKDYFAQTHSITLIHPDYFGVVVSPRNSKMQVVIPAELCVVCEDQFYQRRLTEALTTKALELSKKKPYERQQYICGMDYRDKKMDLQTPLSSYKESPYILEAGMTISSQMAEVEGKQLAPPTLLFNGRQEAPRNGSWNFNSKQTHKPARIDHFIFINFARVERGFDQEDFPKVSSGIQRACSDIGIGEYTREYSGNMANVESILETAFADIPLDKIMDNVSPEDRKKAPAPKPEDHDVDVKGDPIFNFSRYRERCLTQHPAQIFALARHRTIFLVLLPENAQPQYDAIKHWGDIVRGVTTQCICMSGVRKWYPNRSMNDRFAKNVAIKINVRLGGINWQPNPIALTSFDSGFPLIIGADVGHPGPNQLRPSIASVVFSRDKDAMQYDALTFAQPPRLEMVEQLRGKVLTALRQFLAHNNPNVASKGVQIVPTSVVFYRDGLSEGQFEVFARQEIAEVEQGISDAWSMPLPQDQQSKELQLPPSTLTSLCVPRPPLTYIVVTKRHHVRFFATEDGQKVDLRNGNLRAGFATTSGIDNPYYHDFYLQSHHALQGTARPAHYTVLQDRILDNSAQREAHADRLDLIRGMSFYLCHAYSRATTSVSIPAPVYYADARILHLSWQAHANDVQQIACRRGNIHLDVSLRYGGDPFSDDSSDISEAAIELKIQNWCQSFRRIFNGHSPMYFI</sequence>
<dbReference type="OrthoDB" id="10252740at2759"/>
<organism evidence="5">
    <name type="scientific">Schizophyllum commune (strain H4-8 / FGSC 9210)</name>
    <name type="common">Split gill fungus</name>
    <dbReference type="NCBI Taxonomy" id="578458"/>
    <lineage>
        <taxon>Eukaryota</taxon>
        <taxon>Fungi</taxon>
        <taxon>Dikarya</taxon>
        <taxon>Basidiomycota</taxon>
        <taxon>Agaricomycotina</taxon>
        <taxon>Agaricomycetes</taxon>
        <taxon>Agaricomycetidae</taxon>
        <taxon>Agaricales</taxon>
        <taxon>Schizophyllaceae</taxon>
        <taxon>Schizophyllum</taxon>
    </lineage>
</organism>
<reference evidence="4 5" key="1">
    <citation type="journal article" date="2010" name="Nat. Biotechnol.">
        <title>Genome sequence of the model mushroom Schizophyllum commune.</title>
        <authorList>
            <person name="Ohm R.A."/>
            <person name="de Jong J.F."/>
            <person name="Lugones L.G."/>
            <person name="Aerts A."/>
            <person name="Kothe E."/>
            <person name="Stajich J.E."/>
            <person name="de Vries R.P."/>
            <person name="Record E."/>
            <person name="Levasseur A."/>
            <person name="Baker S.E."/>
            <person name="Bartholomew K.A."/>
            <person name="Coutinho P.M."/>
            <person name="Erdmann S."/>
            <person name="Fowler T.J."/>
            <person name="Gathman A.C."/>
            <person name="Lombard V."/>
            <person name="Henrissat B."/>
            <person name="Knabe N."/>
            <person name="Kuees U."/>
            <person name="Lilly W.W."/>
            <person name="Lindquist E."/>
            <person name="Lucas S."/>
            <person name="Magnuson J.K."/>
            <person name="Piumi F."/>
            <person name="Raudaskoski M."/>
            <person name="Salamov A."/>
            <person name="Schmutz J."/>
            <person name="Schwarze F.W.M.R."/>
            <person name="vanKuyk P.A."/>
            <person name="Horton J.S."/>
            <person name="Grigoriev I.V."/>
            <person name="Woesten H.A.B."/>
        </authorList>
    </citation>
    <scope>NUCLEOTIDE SEQUENCE [LARGE SCALE GENOMIC DNA]</scope>
    <source>
        <strain evidence="5">H4-8 / FGSC 9210</strain>
    </source>
</reference>
<dbReference type="SUPFAM" id="SSF53098">
    <property type="entry name" value="Ribonuclease H-like"/>
    <property type="match status" value="1"/>
</dbReference>
<feature type="compositionally biased region" description="Low complexity" evidence="1">
    <location>
        <begin position="81"/>
        <end position="97"/>
    </location>
</feature>
<feature type="domain" description="Piwi" evidence="3">
    <location>
        <begin position="554"/>
        <end position="893"/>
    </location>
</feature>
<dbReference type="InterPro" id="IPR014811">
    <property type="entry name" value="ArgoL1"/>
</dbReference>
<accession>D8Q400</accession>
<dbReference type="GO" id="GO:0003723">
    <property type="term" value="F:RNA binding"/>
    <property type="evidence" value="ECO:0007669"/>
    <property type="project" value="InterPro"/>
</dbReference>
<evidence type="ECO:0008006" key="6">
    <source>
        <dbReference type="Google" id="ProtNLM"/>
    </source>
</evidence>
<dbReference type="InParanoid" id="D8Q400"/>
<dbReference type="InterPro" id="IPR003100">
    <property type="entry name" value="PAZ_dom"/>
</dbReference>
<dbReference type="SMART" id="SM00950">
    <property type="entry name" value="Piwi"/>
    <property type="match status" value="1"/>
</dbReference>
<dbReference type="SUPFAM" id="SSF101690">
    <property type="entry name" value="PAZ domain"/>
    <property type="match status" value="1"/>
</dbReference>
<dbReference type="Pfam" id="PF02171">
    <property type="entry name" value="Piwi"/>
    <property type="match status" value="1"/>
</dbReference>
<dbReference type="Pfam" id="PF08699">
    <property type="entry name" value="ArgoL1"/>
    <property type="match status" value="1"/>
</dbReference>
<dbReference type="VEuPathDB" id="FungiDB:SCHCODRAFT_0257069"/>
<dbReference type="InterPro" id="IPR036397">
    <property type="entry name" value="RNaseH_sf"/>
</dbReference>
<dbReference type="SMART" id="SM01163">
    <property type="entry name" value="DUF1785"/>
    <property type="match status" value="1"/>
</dbReference>
<feature type="region of interest" description="Disordered" evidence="1">
    <location>
        <begin position="72"/>
        <end position="120"/>
    </location>
</feature>
<dbReference type="EMBL" id="GL377306">
    <property type="protein sequence ID" value="EFI97146.1"/>
    <property type="molecule type" value="Genomic_DNA"/>
</dbReference>
<dbReference type="CDD" id="cd02846">
    <property type="entry name" value="PAZ_argonaute_like"/>
    <property type="match status" value="1"/>
</dbReference>
<keyword evidence="5" id="KW-1185">Reference proteome</keyword>
<dbReference type="AlphaFoldDB" id="D8Q400"/>
<dbReference type="PROSITE" id="PS50821">
    <property type="entry name" value="PAZ"/>
    <property type="match status" value="1"/>
</dbReference>
<dbReference type="Gene3D" id="3.40.50.2300">
    <property type="match status" value="1"/>
</dbReference>